<evidence type="ECO:0000256" key="4">
    <source>
        <dbReference type="ARBA" id="ARBA00023136"/>
    </source>
</evidence>
<keyword evidence="4 5" id="KW-0472">Membrane</keyword>
<proteinExistence type="predicted"/>
<organism evidence="6 7">
    <name type="scientific">Diacronema lutheri</name>
    <name type="common">Unicellular marine alga</name>
    <name type="synonym">Monochrysis lutheri</name>
    <dbReference type="NCBI Taxonomy" id="2081491"/>
    <lineage>
        <taxon>Eukaryota</taxon>
        <taxon>Haptista</taxon>
        <taxon>Haptophyta</taxon>
        <taxon>Pavlovophyceae</taxon>
        <taxon>Pavlovales</taxon>
        <taxon>Pavlovaceae</taxon>
        <taxon>Diacronema</taxon>
    </lineage>
</organism>
<dbReference type="AlphaFoldDB" id="A0A8J5XD17"/>
<protein>
    <submittedName>
        <fullName evidence="6">Uncharacterized protein</fullName>
    </submittedName>
</protein>
<dbReference type="EMBL" id="JAGTXO010000022">
    <property type="protein sequence ID" value="KAG8462134.1"/>
    <property type="molecule type" value="Genomic_DNA"/>
</dbReference>
<evidence type="ECO:0000256" key="1">
    <source>
        <dbReference type="ARBA" id="ARBA00004141"/>
    </source>
</evidence>
<dbReference type="Proteomes" id="UP000751190">
    <property type="component" value="Unassembled WGS sequence"/>
</dbReference>
<feature type="transmembrane region" description="Helical" evidence="5">
    <location>
        <begin position="141"/>
        <end position="159"/>
    </location>
</feature>
<comment type="caution">
    <text evidence="6">The sequence shown here is derived from an EMBL/GenBank/DDBJ whole genome shotgun (WGS) entry which is preliminary data.</text>
</comment>
<comment type="subcellular location">
    <subcellularLocation>
        <location evidence="1">Membrane</location>
        <topology evidence="1">Multi-pass membrane protein</topology>
    </subcellularLocation>
</comment>
<feature type="transmembrane region" description="Helical" evidence="5">
    <location>
        <begin position="6"/>
        <end position="25"/>
    </location>
</feature>
<keyword evidence="7" id="KW-1185">Reference proteome</keyword>
<evidence type="ECO:0000256" key="5">
    <source>
        <dbReference type="SAM" id="Phobius"/>
    </source>
</evidence>
<dbReference type="GO" id="GO:0016020">
    <property type="term" value="C:membrane"/>
    <property type="evidence" value="ECO:0007669"/>
    <property type="project" value="UniProtKB-SubCell"/>
</dbReference>
<dbReference type="InterPro" id="IPR023271">
    <property type="entry name" value="Aquaporin-like"/>
</dbReference>
<feature type="transmembrane region" description="Helical" evidence="5">
    <location>
        <begin position="171"/>
        <end position="198"/>
    </location>
</feature>
<reference evidence="6" key="1">
    <citation type="submission" date="2021-05" db="EMBL/GenBank/DDBJ databases">
        <title>The genome of the haptophyte Pavlova lutheri (Diacronema luteri, Pavlovales) - a model for lipid biosynthesis in eukaryotic algae.</title>
        <authorList>
            <person name="Hulatt C.J."/>
            <person name="Posewitz M.C."/>
        </authorList>
    </citation>
    <scope>NUCLEOTIDE SEQUENCE</scope>
    <source>
        <strain evidence="6">NIVA-4/92</strain>
    </source>
</reference>
<evidence type="ECO:0000313" key="7">
    <source>
        <dbReference type="Proteomes" id="UP000751190"/>
    </source>
</evidence>
<evidence type="ECO:0000256" key="3">
    <source>
        <dbReference type="ARBA" id="ARBA00022989"/>
    </source>
</evidence>
<evidence type="ECO:0000256" key="2">
    <source>
        <dbReference type="ARBA" id="ARBA00022692"/>
    </source>
</evidence>
<keyword evidence="3 5" id="KW-1133">Transmembrane helix</keyword>
<dbReference type="OrthoDB" id="10434882at2759"/>
<dbReference type="Gene3D" id="1.20.1080.10">
    <property type="entry name" value="Glycerol uptake facilitator protein"/>
    <property type="match status" value="1"/>
</dbReference>
<keyword evidence="2 5" id="KW-0812">Transmembrane</keyword>
<feature type="transmembrane region" description="Helical" evidence="5">
    <location>
        <begin position="80"/>
        <end position="99"/>
    </location>
</feature>
<feature type="transmembrane region" description="Helical" evidence="5">
    <location>
        <begin position="115"/>
        <end position="134"/>
    </location>
</feature>
<name>A0A8J5XD17_DIALT</name>
<accession>A0A8J5XD17</accession>
<gene>
    <name evidence="6" type="ORF">KFE25_011584</name>
</gene>
<dbReference type="SUPFAM" id="SSF81338">
    <property type="entry name" value="Aquaporin-like"/>
    <property type="match status" value="1"/>
</dbReference>
<evidence type="ECO:0000313" key="6">
    <source>
        <dbReference type="EMBL" id="KAG8462134.1"/>
    </source>
</evidence>
<sequence length="210" mass="21281">MLGTVIAESVFTAILVGFFSVMGLLPWPNATSANIAAVVFLRLLGVTLDRLQAGVHLSPAVTIMLTTSGRVPAGECVQRLIGQLVGAPFLLLFVLHTLAGKTTLGDLGLPIPSGGAPWIVAIEGAATFCLLMLIFKSGSSLAADVGGTVIGGVLCPRLSFAASMNPAMTTFAALVTGTSTATSLALVGSLTAGVAFGLMDRQGPSKLKQA</sequence>